<keyword evidence="5" id="KW-1185">Reference proteome</keyword>
<protein>
    <submittedName>
        <fullName evidence="4">Beta-lactamase/transpeptidase-like protein</fullName>
    </submittedName>
</protein>
<dbReference type="Pfam" id="PF00144">
    <property type="entry name" value="Beta-lactamase"/>
    <property type="match status" value="1"/>
</dbReference>
<dbReference type="RefSeq" id="XP_025429739.1">
    <property type="nucleotide sequence ID" value="XM_025578210.1"/>
</dbReference>
<evidence type="ECO:0000256" key="1">
    <source>
        <dbReference type="ARBA" id="ARBA00009009"/>
    </source>
</evidence>
<dbReference type="SUPFAM" id="SSF56601">
    <property type="entry name" value="beta-lactamase/transpeptidase-like"/>
    <property type="match status" value="1"/>
</dbReference>
<feature type="domain" description="Beta-lactamase-related" evidence="3">
    <location>
        <begin position="29"/>
        <end position="374"/>
    </location>
</feature>
<dbReference type="GeneID" id="37079439"/>
<accession>A0A318ZBA1</accession>
<dbReference type="GO" id="GO:0016787">
    <property type="term" value="F:hydrolase activity"/>
    <property type="evidence" value="ECO:0007669"/>
    <property type="project" value="UniProtKB-KW"/>
</dbReference>
<dbReference type="Proteomes" id="UP000248349">
    <property type="component" value="Unassembled WGS sequence"/>
</dbReference>
<gene>
    <name evidence="4" type="ORF">BP01DRAFT_393096</name>
</gene>
<dbReference type="Gene3D" id="3.40.710.10">
    <property type="entry name" value="DD-peptidase/beta-lactamase superfamily"/>
    <property type="match status" value="1"/>
</dbReference>
<dbReference type="InterPro" id="IPR012338">
    <property type="entry name" value="Beta-lactam/transpept-like"/>
</dbReference>
<organism evidence="4 5">
    <name type="scientific">Aspergillus saccharolyticus JOP 1030-1</name>
    <dbReference type="NCBI Taxonomy" id="1450539"/>
    <lineage>
        <taxon>Eukaryota</taxon>
        <taxon>Fungi</taxon>
        <taxon>Dikarya</taxon>
        <taxon>Ascomycota</taxon>
        <taxon>Pezizomycotina</taxon>
        <taxon>Eurotiomycetes</taxon>
        <taxon>Eurotiomycetidae</taxon>
        <taxon>Eurotiales</taxon>
        <taxon>Aspergillaceae</taxon>
        <taxon>Aspergillus</taxon>
        <taxon>Aspergillus subgen. Circumdati</taxon>
    </lineage>
</organism>
<dbReference type="InterPro" id="IPR050789">
    <property type="entry name" value="Diverse_Enzym_Activities"/>
</dbReference>
<dbReference type="OrthoDB" id="428260at2759"/>
<evidence type="ECO:0000313" key="4">
    <source>
        <dbReference type="EMBL" id="PYH43757.1"/>
    </source>
</evidence>
<dbReference type="PANTHER" id="PTHR43283:SF17">
    <property type="entry name" value="(LOVD), PUTATIVE (AFU_ORTHOLOGUE AFUA_5G00920)-RELATED"/>
    <property type="match status" value="1"/>
</dbReference>
<reference evidence="4 5" key="1">
    <citation type="submission" date="2016-12" db="EMBL/GenBank/DDBJ databases">
        <title>The genomes of Aspergillus section Nigri reveals drivers in fungal speciation.</title>
        <authorList>
            <consortium name="DOE Joint Genome Institute"/>
            <person name="Vesth T.C."/>
            <person name="Nybo J."/>
            <person name="Theobald S."/>
            <person name="Brandl J."/>
            <person name="Frisvad J.C."/>
            <person name="Nielsen K.F."/>
            <person name="Lyhne E.K."/>
            <person name="Kogle M.E."/>
            <person name="Kuo A."/>
            <person name="Riley R."/>
            <person name="Clum A."/>
            <person name="Nolan M."/>
            <person name="Lipzen A."/>
            <person name="Salamov A."/>
            <person name="Henrissat B."/>
            <person name="Wiebenga A."/>
            <person name="De Vries R.P."/>
            <person name="Grigoriev I.V."/>
            <person name="Mortensen U.H."/>
            <person name="Andersen M.R."/>
            <person name="Baker S.E."/>
        </authorList>
    </citation>
    <scope>NUCLEOTIDE SEQUENCE [LARGE SCALE GENOMIC DNA]</scope>
    <source>
        <strain evidence="4 5">JOP 1030-1</strain>
    </source>
</reference>
<dbReference type="AlphaFoldDB" id="A0A318ZBA1"/>
<dbReference type="STRING" id="1450539.A0A318ZBA1"/>
<evidence type="ECO:0000259" key="3">
    <source>
        <dbReference type="Pfam" id="PF00144"/>
    </source>
</evidence>
<dbReference type="PANTHER" id="PTHR43283">
    <property type="entry name" value="BETA-LACTAMASE-RELATED"/>
    <property type="match status" value="1"/>
</dbReference>
<name>A0A318ZBA1_9EURO</name>
<proteinExistence type="inferred from homology"/>
<dbReference type="InterPro" id="IPR001466">
    <property type="entry name" value="Beta-lactam-related"/>
</dbReference>
<evidence type="ECO:0000256" key="2">
    <source>
        <dbReference type="ARBA" id="ARBA00022801"/>
    </source>
</evidence>
<comment type="similarity">
    <text evidence="1">Belongs to the class-A beta-lactamase family.</text>
</comment>
<evidence type="ECO:0000313" key="5">
    <source>
        <dbReference type="Proteomes" id="UP000248349"/>
    </source>
</evidence>
<sequence>MSEFDALLGKYTKQDNPQVHGVICKCVDRTGTEIYSKVAGHTSLAPDSPPLHEDAVLKLASATKLITSIALLQCVDQGLITLDQPLTTILPELDAIEILTDVVGGQCTYAPSTTPITARHLLSHTSGLGYRFTHRLLGLRAEARANQPTSLQVTERYAMPLVFEPGTGWLYGCSLDWAGVVVSRLHEGISLGDYFVEHIWKPLGLSSPFPRFNIARHPEYQARLMQGTQRTADGRLESLDRWAFDNDEDQEGGCGLAGTSKDFLAVLADLVSETPTLLARSTVAEMFTPQLEPEVDSVQIQMLLGLRSAWGTVAGPIADDAVNYGLGGLLCLGPVPEIGQPKGVLAWGGATNVVWWANRELGVAGFFATQQAPFGNPTATKLVNAWKKDFWRQYNAIELP</sequence>
<dbReference type="EMBL" id="KZ821241">
    <property type="protein sequence ID" value="PYH43757.1"/>
    <property type="molecule type" value="Genomic_DNA"/>
</dbReference>
<keyword evidence="2" id="KW-0378">Hydrolase</keyword>